<protein>
    <submittedName>
        <fullName evidence="4">Cytochrome P450</fullName>
    </submittedName>
</protein>
<dbReference type="PROSITE" id="PS00086">
    <property type="entry name" value="CYTOCHROME_P450"/>
    <property type="match status" value="1"/>
</dbReference>
<dbReference type="InterPro" id="IPR002397">
    <property type="entry name" value="Cyt_P450_B"/>
</dbReference>
<dbReference type="PANTHER" id="PTHR46696:SF1">
    <property type="entry name" value="CYTOCHROME P450 YJIB-RELATED"/>
    <property type="match status" value="1"/>
</dbReference>
<dbReference type="EMBL" id="BAAATR010000016">
    <property type="protein sequence ID" value="GAA2251237.1"/>
    <property type="molecule type" value="Genomic_DNA"/>
</dbReference>
<dbReference type="InterPro" id="IPR001128">
    <property type="entry name" value="Cyt_P450"/>
</dbReference>
<dbReference type="PRINTS" id="PR00359">
    <property type="entry name" value="BP450"/>
</dbReference>
<dbReference type="PANTHER" id="PTHR46696">
    <property type="entry name" value="P450, PUTATIVE (EUROFUNG)-RELATED"/>
    <property type="match status" value="1"/>
</dbReference>
<evidence type="ECO:0000313" key="5">
    <source>
        <dbReference type="Proteomes" id="UP001500305"/>
    </source>
</evidence>
<sequence length="436" mass="47943">MTSTDTALGADTLGTDAPGAGTLGTGTPSEARTTASPSGPGDLAAALHTPAARRDPYPFYARMRRERPVYRSPQGIWYLTRYADVETALGDLRLSNDRDRMTRALGALDGNLKGLSRLTDRLGRVMTNTDPPDHARLRKLVNKAFTARRVEALRDGIQTIVDGLIDRAVAQGPTMDLIEAVASPLPLAVVCELFGIPPEDRPKVKGWFRRLGNLTEDIEQSVLAVDQHEEYLTELIRRRRADPGEDLISALVTAQARGDRLTDAELLSTCFVLITAGDETTTHLIGNGTLALLRHPEQLARLREDPRLIRSAVEELSRYDTPTQAIVRVVAEDVPIGGETLREGELVYLFLAATNRDPERFEDPDRLDLARPGNRHLSFGNGPHFCLGGPLAKLEAEVAIGTLVRRLPQLRLAEEAALEWKPNPLQRRLSALPLCY</sequence>
<keyword evidence="2" id="KW-0408">Iron</keyword>
<dbReference type="Proteomes" id="UP001500305">
    <property type="component" value="Unassembled WGS sequence"/>
</dbReference>
<dbReference type="Gene3D" id="1.10.630.10">
    <property type="entry name" value="Cytochrome P450"/>
    <property type="match status" value="1"/>
</dbReference>
<proteinExistence type="inferred from homology"/>
<dbReference type="InterPro" id="IPR017972">
    <property type="entry name" value="Cyt_P450_CS"/>
</dbReference>
<keyword evidence="2" id="KW-0560">Oxidoreductase</keyword>
<keyword evidence="5" id="KW-1185">Reference proteome</keyword>
<comment type="similarity">
    <text evidence="1 2">Belongs to the cytochrome P450 family.</text>
</comment>
<evidence type="ECO:0000256" key="1">
    <source>
        <dbReference type="ARBA" id="ARBA00010617"/>
    </source>
</evidence>
<keyword evidence="2" id="KW-0349">Heme</keyword>
<evidence type="ECO:0000256" key="3">
    <source>
        <dbReference type="SAM" id="MobiDB-lite"/>
    </source>
</evidence>
<comment type="caution">
    <text evidence="4">The sequence shown here is derived from an EMBL/GenBank/DDBJ whole genome shotgun (WGS) entry which is preliminary data.</text>
</comment>
<reference evidence="5" key="1">
    <citation type="journal article" date="2019" name="Int. J. Syst. Evol. Microbiol.">
        <title>The Global Catalogue of Microorganisms (GCM) 10K type strain sequencing project: providing services to taxonomists for standard genome sequencing and annotation.</title>
        <authorList>
            <consortium name="The Broad Institute Genomics Platform"/>
            <consortium name="The Broad Institute Genome Sequencing Center for Infectious Disease"/>
            <person name="Wu L."/>
            <person name="Ma J."/>
        </authorList>
    </citation>
    <scope>NUCLEOTIDE SEQUENCE [LARGE SCALE GENOMIC DNA]</scope>
    <source>
        <strain evidence="5">JCM 7356</strain>
    </source>
</reference>
<dbReference type="InterPro" id="IPR036396">
    <property type="entry name" value="Cyt_P450_sf"/>
</dbReference>
<feature type="compositionally biased region" description="Low complexity" evidence="3">
    <location>
        <begin position="9"/>
        <end position="28"/>
    </location>
</feature>
<evidence type="ECO:0000313" key="4">
    <source>
        <dbReference type="EMBL" id="GAA2251237.1"/>
    </source>
</evidence>
<dbReference type="Pfam" id="PF00067">
    <property type="entry name" value="p450"/>
    <property type="match status" value="1"/>
</dbReference>
<accession>A0ABP5R4I9</accession>
<feature type="region of interest" description="Disordered" evidence="3">
    <location>
        <begin position="1"/>
        <end position="49"/>
    </location>
</feature>
<keyword evidence="2" id="KW-0503">Monooxygenase</keyword>
<keyword evidence="2" id="KW-0479">Metal-binding</keyword>
<dbReference type="CDD" id="cd20625">
    <property type="entry name" value="CYP164-like"/>
    <property type="match status" value="1"/>
</dbReference>
<dbReference type="RefSeq" id="WP_344637593.1">
    <property type="nucleotide sequence ID" value="NZ_BAAATR010000016.1"/>
</dbReference>
<organism evidence="4 5">
    <name type="scientific">Kitasatospora cystarginea</name>
    <dbReference type="NCBI Taxonomy" id="58350"/>
    <lineage>
        <taxon>Bacteria</taxon>
        <taxon>Bacillati</taxon>
        <taxon>Actinomycetota</taxon>
        <taxon>Actinomycetes</taxon>
        <taxon>Kitasatosporales</taxon>
        <taxon>Streptomycetaceae</taxon>
        <taxon>Kitasatospora</taxon>
    </lineage>
</organism>
<gene>
    <name evidence="4" type="ORF">GCM10010430_37760</name>
</gene>
<evidence type="ECO:0000256" key="2">
    <source>
        <dbReference type="RuleBase" id="RU000461"/>
    </source>
</evidence>
<name>A0ABP5R4I9_9ACTN</name>
<dbReference type="SUPFAM" id="SSF48264">
    <property type="entry name" value="Cytochrome P450"/>
    <property type="match status" value="1"/>
</dbReference>